<dbReference type="AlphaFoldDB" id="A0A7G9S0H5"/>
<dbReference type="SUPFAM" id="SSF55154">
    <property type="entry name" value="CYTH-like phosphatases"/>
    <property type="match status" value="1"/>
</dbReference>
<name>A0A7G9S0H5_9FIRM</name>
<accession>A0A7G9S0H5</accession>
<reference evidence="2 3" key="1">
    <citation type="submission" date="2020-08" db="EMBL/GenBank/DDBJ databases">
        <title>Genome sequence of Erysipelothrix inopinata DSM 15511T.</title>
        <authorList>
            <person name="Hyun D.-W."/>
            <person name="Bae J.-W."/>
        </authorList>
    </citation>
    <scope>NUCLEOTIDE SEQUENCE [LARGE SCALE GENOMIC DNA]</scope>
    <source>
        <strain evidence="2 3">DSM 15511</strain>
    </source>
</reference>
<dbReference type="SMART" id="SM01118">
    <property type="entry name" value="CYTH"/>
    <property type="match status" value="1"/>
</dbReference>
<dbReference type="Pfam" id="PF01928">
    <property type="entry name" value="CYTH"/>
    <property type="match status" value="1"/>
</dbReference>
<dbReference type="Proteomes" id="UP000515928">
    <property type="component" value="Chromosome"/>
</dbReference>
<protein>
    <submittedName>
        <fullName evidence="2">CYTH domain-containing protein</fullName>
    </submittedName>
</protein>
<evidence type="ECO:0000259" key="1">
    <source>
        <dbReference type="PROSITE" id="PS51707"/>
    </source>
</evidence>
<dbReference type="EMBL" id="CP060715">
    <property type="protein sequence ID" value="QNN61350.1"/>
    <property type="molecule type" value="Genomic_DNA"/>
</dbReference>
<dbReference type="KEGG" id="eio:H9L01_03000"/>
<sequence>MKQNIEIEYKTMLDESLYNSLRKALPFDQGALQINTYYDTLNRDLFSHSIMCRIREYDNTFELTIKIPQEKGVLELEKILEDKDLNDPDIERFLREYDIDPSDMREVALSKTKRHLMEDQYGVWCLDKTEFKHHTDYELEYELFEDHPLAYDHYKEKLQSYNIEYHESKPKYIRALNSKI</sequence>
<feature type="domain" description="CYTH" evidence="1">
    <location>
        <begin position="4"/>
        <end position="179"/>
    </location>
</feature>
<proteinExistence type="predicted"/>
<dbReference type="InterPro" id="IPR023577">
    <property type="entry name" value="CYTH_domain"/>
</dbReference>
<dbReference type="Gene3D" id="2.40.320.10">
    <property type="entry name" value="Hypothetical Protein Pfu-838710-001"/>
    <property type="match status" value="1"/>
</dbReference>
<keyword evidence="3" id="KW-1185">Reference proteome</keyword>
<dbReference type="PROSITE" id="PS51707">
    <property type="entry name" value="CYTH"/>
    <property type="match status" value="1"/>
</dbReference>
<organism evidence="2 3">
    <name type="scientific">Erysipelothrix inopinata</name>
    <dbReference type="NCBI Taxonomy" id="225084"/>
    <lineage>
        <taxon>Bacteria</taxon>
        <taxon>Bacillati</taxon>
        <taxon>Bacillota</taxon>
        <taxon>Erysipelotrichia</taxon>
        <taxon>Erysipelotrichales</taxon>
        <taxon>Erysipelotrichaceae</taxon>
        <taxon>Erysipelothrix</taxon>
    </lineage>
</organism>
<dbReference type="RefSeq" id="WP_187534550.1">
    <property type="nucleotide sequence ID" value="NZ_CBCSHU010000006.1"/>
</dbReference>
<dbReference type="InterPro" id="IPR033469">
    <property type="entry name" value="CYTH-like_dom_sf"/>
</dbReference>
<gene>
    <name evidence="2" type="ORF">H9L01_03000</name>
</gene>
<evidence type="ECO:0000313" key="3">
    <source>
        <dbReference type="Proteomes" id="UP000515928"/>
    </source>
</evidence>
<evidence type="ECO:0000313" key="2">
    <source>
        <dbReference type="EMBL" id="QNN61350.1"/>
    </source>
</evidence>